<reference evidence="2 3" key="1">
    <citation type="submission" date="2019-02" db="EMBL/GenBank/DDBJ databases">
        <title>Deep-cultivation of Planctomycetes and their phenomic and genomic characterization uncovers novel biology.</title>
        <authorList>
            <person name="Wiegand S."/>
            <person name="Jogler M."/>
            <person name="Boedeker C."/>
            <person name="Pinto D."/>
            <person name="Vollmers J."/>
            <person name="Rivas-Marin E."/>
            <person name="Kohn T."/>
            <person name="Peeters S.H."/>
            <person name="Heuer A."/>
            <person name="Rast P."/>
            <person name="Oberbeckmann S."/>
            <person name="Bunk B."/>
            <person name="Jeske O."/>
            <person name="Meyerdierks A."/>
            <person name="Storesund J.E."/>
            <person name="Kallscheuer N."/>
            <person name="Luecker S."/>
            <person name="Lage O.M."/>
            <person name="Pohl T."/>
            <person name="Merkel B.J."/>
            <person name="Hornburger P."/>
            <person name="Mueller R.-W."/>
            <person name="Bruemmer F."/>
            <person name="Labrenz M."/>
            <person name="Spormann A.M."/>
            <person name="Op Den Camp H."/>
            <person name="Overmann J."/>
            <person name="Amann R."/>
            <person name="Jetten M.S.M."/>
            <person name="Mascher T."/>
            <person name="Medema M.H."/>
            <person name="Devos D.P."/>
            <person name="Kaster A.-K."/>
            <person name="Ovreas L."/>
            <person name="Rohde M."/>
            <person name="Galperin M.Y."/>
            <person name="Jogler C."/>
        </authorList>
    </citation>
    <scope>NUCLEOTIDE SEQUENCE [LARGE SCALE GENOMIC DNA]</scope>
    <source>
        <strain evidence="2 3">Pan54</strain>
    </source>
</reference>
<keyword evidence="3" id="KW-1185">Reference proteome</keyword>
<dbReference type="SUPFAM" id="SSF54211">
    <property type="entry name" value="Ribosomal protein S5 domain 2-like"/>
    <property type="match status" value="1"/>
</dbReference>
<evidence type="ECO:0000313" key="3">
    <source>
        <dbReference type="Proteomes" id="UP000316095"/>
    </source>
</evidence>
<sequence length="345" mass="38334">MLSPEFPTLQIRTGARLHCGLFSNPQPGGKLHQGLGIMIDHPGVHLQAQTIADSGSDVSYQQEMETSSGQTCEIIRTRIQKTIQKCESNWPDIRLQLSIAVLSIIPPHIGLGSGTQLDLATATLWTKSAGIDCSPLKIAQVINRGKRSTIGTYGFMQGGILIDEGVVHEQDLGRCRFHRELPEDWRIVLVTPRKLFGYSGAEEIRAFDKLTSISPRDLSTLENYLQIIENRESDFHVLSETIRQYGNLIGDTFSQAQGGRYRDPICQQIYDIMLANGIRGIAQTSWGPTMFGLCENQKQADEISEILGESLSEIDLSITRPMNTGVTVEWVHPEHEKKKPIGRLG</sequence>
<name>A0A5C5XDP8_9PLAN</name>
<dbReference type="InterPro" id="IPR020568">
    <property type="entry name" value="Ribosomal_Su5_D2-typ_SF"/>
</dbReference>
<comment type="caution">
    <text evidence="2">The sequence shown here is derived from an EMBL/GenBank/DDBJ whole genome shotgun (WGS) entry which is preliminary data.</text>
</comment>
<evidence type="ECO:0000313" key="2">
    <source>
        <dbReference type="EMBL" id="TWT60245.1"/>
    </source>
</evidence>
<dbReference type="PANTHER" id="PTHR20861">
    <property type="entry name" value="HOMOSERINE/4-DIPHOSPHOCYTIDYL-2-C-METHYL-D-ERYTHRITOL KINASE"/>
    <property type="match status" value="1"/>
</dbReference>
<dbReference type="OrthoDB" id="1492801at2"/>
<dbReference type="GO" id="GO:0016740">
    <property type="term" value="F:transferase activity"/>
    <property type="evidence" value="ECO:0007669"/>
    <property type="project" value="UniProtKB-KW"/>
</dbReference>
<proteinExistence type="predicted"/>
<dbReference type="AlphaFoldDB" id="A0A5C5XDP8"/>
<gene>
    <name evidence="2" type="ORF">Pan54_09590</name>
</gene>
<keyword evidence="1" id="KW-0808">Transferase</keyword>
<dbReference type="RefSeq" id="WP_146502394.1">
    <property type="nucleotide sequence ID" value="NZ_SJPG01000001.1"/>
</dbReference>
<dbReference type="PANTHER" id="PTHR20861:SF6">
    <property type="entry name" value="BETA-RIBOFURANOSYLPHENOL 5'-PHOSPHATE SYNTHASE"/>
    <property type="match status" value="1"/>
</dbReference>
<evidence type="ECO:0000256" key="1">
    <source>
        <dbReference type="ARBA" id="ARBA00022679"/>
    </source>
</evidence>
<dbReference type="InterPro" id="IPR004422">
    <property type="entry name" value="RFAP_synthase"/>
</dbReference>
<dbReference type="EMBL" id="SJPG01000001">
    <property type="protein sequence ID" value="TWT60245.1"/>
    <property type="molecule type" value="Genomic_DNA"/>
</dbReference>
<evidence type="ECO:0008006" key="4">
    <source>
        <dbReference type="Google" id="ProtNLM"/>
    </source>
</evidence>
<dbReference type="PIRSF" id="PIRSF004884">
    <property type="entry name" value="Sugar_kin_arch"/>
    <property type="match status" value="1"/>
</dbReference>
<dbReference type="Proteomes" id="UP000316095">
    <property type="component" value="Unassembled WGS sequence"/>
</dbReference>
<organism evidence="2 3">
    <name type="scientific">Rubinisphaera italica</name>
    <dbReference type="NCBI Taxonomy" id="2527969"/>
    <lineage>
        <taxon>Bacteria</taxon>
        <taxon>Pseudomonadati</taxon>
        <taxon>Planctomycetota</taxon>
        <taxon>Planctomycetia</taxon>
        <taxon>Planctomycetales</taxon>
        <taxon>Planctomycetaceae</taxon>
        <taxon>Rubinisphaera</taxon>
    </lineage>
</organism>
<accession>A0A5C5XDP8</accession>
<protein>
    <recommendedName>
        <fullName evidence="4">GHMP kinase C-terminal domain-containing protein</fullName>
    </recommendedName>
</protein>